<dbReference type="RefSeq" id="WP_138244119.1">
    <property type="nucleotide sequence ID" value="NZ_CP040330.1"/>
</dbReference>
<dbReference type="GeneID" id="40264468"/>
<evidence type="ECO:0000256" key="1">
    <source>
        <dbReference type="SAM" id="Coils"/>
    </source>
</evidence>
<dbReference type="OrthoDB" id="206571at2157"/>
<keyword evidence="1" id="KW-0175">Coiled coil</keyword>
<feature type="compositionally biased region" description="Basic and acidic residues" evidence="2">
    <location>
        <begin position="218"/>
        <end position="227"/>
    </location>
</feature>
<dbReference type="Gene3D" id="1.20.5.340">
    <property type="match status" value="1"/>
</dbReference>
<evidence type="ECO:0000313" key="4">
    <source>
        <dbReference type="EMBL" id="QCS41612.1"/>
    </source>
</evidence>
<feature type="compositionally biased region" description="Polar residues" evidence="2">
    <location>
        <begin position="168"/>
        <end position="179"/>
    </location>
</feature>
<reference evidence="5" key="1">
    <citation type="submission" date="2019-05" db="EMBL/GenBank/DDBJ databases">
        <title>Genome sequence and methylation pattern of the halophilic Archaeon Natrinema versiforme BOL5-4.</title>
        <authorList>
            <person name="DasSarma P."/>
            <person name="Anton B.P."/>
            <person name="DasSarma S.L."/>
            <person name="Martinez F.L."/>
            <person name="Guzman D."/>
            <person name="Roberts R.J."/>
            <person name="DasSarma S."/>
        </authorList>
    </citation>
    <scope>NUCLEOTIDE SEQUENCE [LARGE SCALE GENOMIC DNA]</scope>
    <source>
        <strain evidence="5">BOL5-4</strain>
    </source>
</reference>
<protein>
    <recommendedName>
        <fullName evidence="3">DUF7310 domain-containing protein</fullName>
    </recommendedName>
</protein>
<accession>A0A4V1FZB1</accession>
<gene>
    <name evidence="4" type="ORF">FEJ81_04310</name>
</gene>
<evidence type="ECO:0000259" key="3">
    <source>
        <dbReference type="Pfam" id="PF23991"/>
    </source>
</evidence>
<evidence type="ECO:0000313" key="5">
    <source>
        <dbReference type="Proteomes" id="UP000302218"/>
    </source>
</evidence>
<feature type="region of interest" description="Disordered" evidence="2">
    <location>
        <begin position="105"/>
        <end position="247"/>
    </location>
</feature>
<dbReference type="KEGG" id="nvr:FEJ81_04310"/>
<dbReference type="SUPFAM" id="SSF57997">
    <property type="entry name" value="Tropomyosin"/>
    <property type="match status" value="1"/>
</dbReference>
<dbReference type="InterPro" id="IPR055734">
    <property type="entry name" value="DUF7310"/>
</dbReference>
<feature type="domain" description="DUF7310" evidence="3">
    <location>
        <begin position="7"/>
        <end position="89"/>
    </location>
</feature>
<dbReference type="Proteomes" id="UP000302218">
    <property type="component" value="Chromosome"/>
</dbReference>
<dbReference type="AlphaFoldDB" id="A0A4V1FZB1"/>
<sequence length="247" mass="25931">MSDIERIERRLSAVERAVVDGDIELDELADIASVASALEDLTARVEEHERRIATLEGRIDALDGVVGNVESVNGAVERRADAAVAAVDRLEYRLGDIERAVDDATDLNIDDPRPVTADATSDDRTGATETNRLSSARGDRDSSTVSSEPDDAGESGSDPPAIERTVSEIVSPTTDGDASTTREPRTTAGATQAALDSRLSESAGRDGAADDDCVDGASRPDETHDSPSDSDEGSTGGVLQSLRARLP</sequence>
<evidence type="ECO:0000256" key="2">
    <source>
        <dbReference type="SAM" id="MobiDB-lite"/>
    </source>
</evidence>
<dbReference type="EMBL" id="CP040330">
    <property type="protein sequence ID" value="QCS41612.1"/>
    <property type="molecule type" value="Genomic_DNA"/>
</dbReference>
<proteinExistence type="predicted"/>
<organism evidence="4 5">
    <name type="scientific">Natrinema versiforme</name>
    <dbReference type="NCBI Taxonomy" id="88724"/>
    <lineage>
        <taxon>Archaea</taxon>
        <taxon>Methanobacteriati</taxon>
        <taxon>Methanobacteriota</taxon>
        <taxon>Stenosarchaea group</taxon>
        <taxon>Halobacteria</taxon>
        <taxon>Halobacteriales</taxon>
        <taxon>Natrialbaceae</taxon>
        <taxon>Natrinema</taxon>
    </lineage>
</organism>
<dbReference type="Pfam" id="PF23991">
    <property type="entry name" value="DUF7310"/>
    <property type="match status" value="1"/>
</dbReference>
<feature type="coiled-coil region" evidence="1">
    <location>
        <begin position="31"/>
        <end position="65"/>
    </location>
</feature>
<name>A0A4V1FZB1_9EURY</name>